<dbReference type="RefSeq" id="WP_200987224.1">
    <property type="nucleotide sequence ID" value="NZ_CP063311.1"/>
</dbReference>
<accession>A0A7U3NLK5</accession>
<gene>
    <name evidence="2" type="ORF">IM676_12565</name>
</gene>
<evidence type="ECO:0000313" key="3">
    <source>
        <dbReference type="Proteomes" id="UP000593846"/>
    </source>
</evidence>
<feature type="transmembrane region" description="Helical" evidence="1">
    <location>
        <begin position="128"/>
        <end position="151"/>
    </location>
</feature>
<proteinExistence type="predicted"/>
<keyword evidence="3" id="KW-1185">Reference proteome</keyword>
<dbReference type="AlphaFoldDB" id="A0A7U3NLK5"/>
<organism evidence="2 3">
    <name type="scientific">Anabaenopsis elenkinii CCIBt3563</name>
    <dbReference type="NCBI Taxonomy" id="2779889"/>
    <lineage>
        <taxon>Bacteria</taxon>
        <taxon>Bacillati</taxon>
        <taxon>Cyanobacteriota</taxon>
        <taxon>Cyanophyceae</taxon>
        <taxon>Nostocales</taxon>
        <taxon>Nodulariaceae</taxon>
        <taxon>Anabaenopsis</taxon>
    </lineage>
</organism>
<evidence type="ECO:0000256" key="1">
    <source>
        <dbReference type="SAM" id="Phobius"/>
    </source>
</evidence>
<feature type="transmembrane region" description="Helical" evidence="1">
    <location>
        <begin position="6"/>
        <end position="25"/>
    </location>
</feature>
<keyword evidence="1" id="KW-0812">Transmembrane</keyword>
<feature type="transmembrane region" description="Helical" evidence="1">
    <location>
        <begin position="49"/>
        <end position="70"/>
    </location>
</feature>
<keyword evidence="1" id="KW-1133">Transmembrane helix</keyword>
<keyword evidence="1" id="KW-0472">Membrane</keyword>
<dbReference type="KEGG" id="aee:IM676_12565"/>
<reference evidence="3" key="1">
    <citation type="submission" date="2020-10" db="EMBL/GenBank/DDBJ databases">
        <title>Genome-based taxonomic classification of the species Anabaenopsis elenkinii.</title>
        <authorList>
            <person name="Delbaje E."/>
            <person name="Andreote A.P.D."/>
            <person name="Pellegrinetti T.A."/>
            <person name="Cruz R.B."/>
            <person name="Branco L.H.Z."/>
            <person name="Fiore M.F."/>
        </authorList>
    </citation>
    <scope>NUCLEOTIDE SEQUENCE [LARGE SCALE GENOMIC DNA]</scope>
    <source>
        <strain evidence="3">CCIBt3563</strain>
    </source>
</reference>
<dbReference type="Proteomes" id="UP000593846">
    <property type="component" value="Chromosome"/>
</dbReference>
<sequence>MLTHSSSFIFIAVGMITLPLSNNYTQVKFKLKAISVLKRFLNNLIRNNFFLYGSLIFMIIGLPAFFVLVANSSTLQAIFPNLAIRVERYEGLYNYSLGLSEDLWKGVIFDICFLLTSLTMIKFKDEDVYCYSWSITFLVNVIALFAFYYFLPAFGRLLFFLSGLSGFFYTIMFNSTKLTHKLNLFSSIIFMAIITKVLYFSYRMVRGGGGRIWSDNPLNANIFDYIEHLYAMFN</sequence>
<dbReference type="EMBL" id="CP063311">
    <property type="protein sequence ID" value="QOV21575.1"/>
    <property type="molecule type" value="Genomic_DNA"/>
</dbReference>
<name>A0A7U3NLK5_9CYAN</name>
<feature type="transmembrane region" description="Helical" evidence="1">
    <location>
        <begin position="182"/>
        <end position="202"/>
    </location>
</feature>
<evidence type="ECO:0000313" key="2">
    <source>
        <dbReference type="EMBL" id="QOV21575.1"/>
    </source>
</evidence>
<feature type="transmembrane region" description="Helical" evidence="1">
    <location>
        <begin position="103"/>
        <end position="121"/>
    </location>
</feature>
<feature type="transmembrane region" description="Helical" evidence="1">
    <location>
        <begin position="157"/>
        <end position="175"/>
    </location>
</feature>
<protein>
    <submittedName>
        <fullName evidence="2">Uncharacterized protein</fullName>
    </submittedName>
</protein>